<evidence type="ECO:0000313" key="2">
    <source>
        <dbReference type="Proteomes" id="UP000425960"/>
    </source>
</evidence>
<organism evidence="1 2">
    <name type="scientific">Desulfosarcina ovata subsp. sediminis</name>
    <dbReference type="NCBI Taxonomy" id="885957"/>
    <lineage>
        <taxon>Bacteria</taxon>
        <taxon>Pseudomonadati</taxon>
        <taxon>Thermodesulfobacteriota</taxon>
        <taxon>Desulfobacteria</taxon>
        <taxon>Desulfobacterales</taxon>
        <taxon>Desulfosarcinaceae</taxon>
        <taxon>Desulfosarcina</taxon>
    </lineage>
</organism>
<dbReference type="EMBL" id="AP021876">
    <property type="protein sequence ID" value="BBO81577.1"/>
    <property type="molecule type" value="Genomic_DNA"/>
</dbReference>
<sequence>MDSINRQVAVIKPKDPYIKWINSLPGTTDPVSIDELQDDCTAILLPHFDTEQESMNFLKKNFRSIFENELFGWHTDEKDWPKKLSFRLFQEWFEIELHTEVIDFGKGSITIEKY</sequence>
<reference evidence="1 2" key="1">
    <citation type="submission" date="2019-11" db="EMBL/GenBank/DDBJ databases">
        <title>Comparative genomics of hydrocarbon-degrading Desulfosarcina strains.</title>
        <authorList>
            <person name="Watanabe M."/>
            <person name="Kojima H."/>
            <person name="Fukui M."/>
        </authorList>
    </citation>
    <scope>NUCLEOTIDE SEQUENCE [LARGE SCALE GENOMIC DNA]</scope>
    <source>
        <strain evidence="1 2">28bB2T</strain>
    </source>
</reference>
<dbReference type="AlphaFoldDB" id="A0A5K7ZMZ1"/>
<dbReference type="KEGG" id="dov:DSCO28_21430"/>
<dbReference type="Proteomes" id="UP000425960">
    <property type="component" value="Chromosome"/>
</dbReference>
<accession>A0A5K7ZMZ1</accession>
<evidence type="ECO:0008006" key="3">
    <source>
        <dbReference type="Google" id="ProtNLM"/>
    </source>
</evidence>
<evidence type="ECO:0000313" key="1">
    <source>
        <dbReference type="EMBL" id="BBO81577.1"/>
    </source>
</evidence>
<name>A0A5K7ZMZ1_9BACT</name>
<proteinExistence type="predicted"/>
<dbReference type="RefSeq" id="WP_155322245.1">
    <property type="nucleotide sequence ID" value="NZ_AP021876.1"/>
</dbReference>
<protein>
    <recommendedName>
        <fullName evidence="3">VacJ</fullName>
    </recommendedName>
</protein>
<gene>
    <name evidence="1" type="ORF">DSCO28_21430</name>
</gene>